<feature type="domain" description="Small ribosomal subunit protein eS31" evidence="5">
    <location>
        <begin position="98"/>
        <end position="143"/>
    </location>
</feature>
<comment type="caution">
    <text evidence="6">The sequence shown here is derived from an EMBL/GenBank/DDBJ whole genome shotgun (WGS) entry which is preliminary data.</text>
</comment>
<proteinExistence type="predicted"/>
<keyword evidence="7" id="KW-1185">Reference proteome</keyword>
<dbReference type="SUPFAM" id="SSF57829">
    <property type="entry name" value="Zn-binding ribosomal proteins"/>
    <property type="match status" value="1"/>
</dbReference>
<dbReference type="GO" id="GO:0005840">
    <property type="term" value="C:ribosome"/>
    <property type="evidence" value="ECO:0007669"/>
    <property type="project" value="UniProtKB-KW"/>
</dbReference>
<evidence type="ECO:0000256" key="2">
    <source>
        <dbReference type="ARBA" id="ARBA00022833"/>
    </source>
</evidence>
<dbReference type="InterPro" id="IPR011332">
    <property type="entry name" value="Ribosomal_zn-bd"/>
</dbReference>
<dbReference type="AlphaFoldDB" id="A0A8E0RW99"/>
<dbReference type="EMBL" id="LUCM01007566">
    <property type="protein sequence ID" value="KAA0189716.1"/>
    <property type="molecule type" value="Genomic_DNA"/>
</dbReference>
<evidence type="ECO:0000256" key="4">
    <source>
        <dbReference type="ARBA" id="ARBA00023274"/>
    </source>
</evidence>
<dbReference type="InterPro" id="IPR038582">
    <property type="entry name" value="Ribosomal_eS31_euk-type_sf"/>
</dbReference>
<reference evidence="6" key="1">
    <citation type="submission" date="2019-05" db="EMBL/GenBank/DDBJ databases">
        <title>Annotation for the trematode Fasciolopsis buski.</title>
        <authorList>
            <person name="Choi Y.-J."/>
        </authorList>
    </citation>
    <scope>NUCLEOTIDE SEQUENCE</scope>
    <source>
        <strain evidence="6">HT</strain>
        <tissue evidence="6">Whole worm</tissue>
    </source>
</reference>
<keyword evidence="2" id="KW-0862">Zinc</keyword>
<dbReference type="GO" id="GO:0006412">
    <property type="term" value="P:translation"/>
    <property type="evidence" value="ECO:0007669"/>
    <property type="project" value="InterPro"/>
</dbReference>
<dbReference type="Gene3D" id="6.20.50.150">
    <property type="match status" value="1"/>
</dbReference>
<evidence type="ECO:0000256" key="3">
    <source>
        <dbReference type="ARBA" id="ARBA00022980"/>
    </source>
</evidence>
<dbReference type="GO" id="GO:1990904">
    <property type="term" value="C:ribonucleoprotein complex"/>
    <property type="evidence" value="ECO:0007669"/>
    <property type="project" value="UniProtKB-KW"/>
</dbReference>
<keyword evidence="4" id="KW-0687">Ribonucleoprotein</keyword>
<protein>
    <submittedName>
        <fullName evidence="6">Putative small subunit ribosomal protein S27Ae</fullName>
    </submittedName>
</protein>
<evidence type="ECO:0000313" key="6">
    <source>
        <dbReference type="EMBL" id="KAA0189716.1"/>
    </source>
</evidence>
<accession>A0A8E0RW99</accession>
<dbReference type="SUPFAM" id="SSF54236">
    <property type="entry name" value="Ubiquitin-like"/>
    <property type="match status" value="1"/>
</dbReference>
<dbReference type="Proteomes" id="UP000728185">
    <property type="component" value="Unassembled WGS sequence"/>
</dbReference>
<organism evidence="6 7">
    <name type="scientific">Fasciolopsis buskii</name>
    <dbReference type="NCBI Taxonomy" id="27845"/>
    <lineage>
        <taxon>Eukaryota</taxon>
        <taxon>Metazoa</taxon>
        <taxon>Spiralia</taxon>
        <taxon>Lophotrochozoa</taxon>
        <taxon>Platyhelminthes</taxon>
        <taxon>Trematoda</taxon>
        <taxon>Digenea</taxon>
        <taxon>Plagiorchiida</taxon>
        <taxon>Echinostomata</taxon>
        <taxon>Echinostomatoidea</taxon>
        <taxon>Fasciolidae</taxon>
        <taxon>Fasciolopsis</taxon>
    </lineage>
</organism>
<name>A0A8E0RW99_9TREM</name>
<evidence type="ECO:0000313" key="7">
    <source>
        <dbReference type="Proteomes" id="UP000728185"/>
    </source>
</evidence>
<dbReference type="InterPro" id="IPR002906">
    <property type="entry name" value="Ribosomal_eS31"/>
</dbReference>
<dbReference type="GO" id="GO:0003735">
    <property type="term" value="F:structural constituent of ribosome"/>
    <property type="evidence" value="ECO:0007669"/>
    <property type="project" value="InterPro"/>
</dbReference>
<dbReference type="OrthoDB" id="428577at2759"/>
<dbReference type="SMART" id="SM01402">
    <property type="entry name" value="Ribosomal_S27"/>
    <property type="match status" value="1"/>
</dbReference>
<dbReference type="Pfam" id="PF01599">
    <property type="entry name" value="Ribosomal_S27"/>
    <property type="match status" value="1"/>
</dbReference>
<gene>
    <name evidence="6" type="ORF">FBUS_03128</name>
</gene>
<keyword evidence="3 6" id="KW-0689">Ribosomal protein</keyword>
<evidence type="ECO:0000259" key="5">
    <source>
        <dbReference type="SMART" id="SM01402"/>
    </source>
</evidence>
<dbReference type="InterPro" id="IPR029071">
    <property type="entry name" value="Ubiquitin-like_domsf"/>
</dbReference>
<sequence length="149" mass="16983">MLLFLRSPVSGLLSLDVSPSDSTKSLLDRLEGSDEGCYLSHEGRLLRSDEILEDLALDENSCLELHYQLAGGAKKRKKKVYTTPKKIKHKRKKVKLATLKFYKVDSNGKITRLRRECPSEKCGAGIFMASHFDRQYCGRCMLTYRHVSK</sequence>
<evidence type="ECO:0000256" key="1">
    <source>
        <dbReference type="ARBA" id="ARBA00022499"/>
    </source>
</evidence>
<keyword evidence="1" id="KW-1017">Isopeptide bond</keyword>